<dbReference type="EMBL" id="JACHEN010000001">
    <property type="protein sequence ID" value="MBB6213978.1"/>
    <property type="molecule type" value="Genomic_DNA"/>
</dbReference>
<name>A0A841KPE6_9FIRM</name>
<accession>A0A841KPE6</accession>
<dbReference type="AlphaFoldDB" id="A0A841KPE6"/>
<sequence>MNDKNHFMDRVYKILMNSPELTDADLKHLPGDIIGLKVEDGAEELLHIYEKLGEAQKRDVISFAKKCLKEERGSMA</sequence>
<proteinExistence type="predicted"/>
<gene>
    <name evidence="1" type="ORF">HNQ80_000047</name>
</gene>
<keyword evidence="2" id="KW-1185">Reference proteome</keyword>
<comment type="caution">
    <text evidence="1">The sequence shown here is derived from an EMBL/GenBank/DDBJ whole genome shotgun (WGS) entry which is preliminary data.</text>
</comment>
<evidence type="ECO:0000313" key="2">
    <source>
        <dbReference type="Proteomes" id="UP000579281"/>
    </source>
</evidence>
<reference evidence="1 2" key="1">
    <citation type="submission" date="2020-08" db="EMBL/GenBank/DDBJ databases">
        <title>Genomic Encyclopedia of Type Strains, Phase IV (KMG-IV): sequencing the most valuable type-strain genomes for metagenomic binning, comparative biology and taxonomic classification.</title>
        <authorList>
            <person name="Goeker M."/>
        </authorList>
    </citation>
    <scope>NUCLEOTIDE SEQUENCE [LARGE SCALE GENOMIC DNA]</scope>
    <source>
        <strain evidence="1 2">DSM 103526</strain>
    </source>
</reference>
<organism evidence="1 2">
    <name type="scientific">Anaerosolibacter carboniphilus</name>
    <dbReference type="NCBI Taxonomy" id="1417629"/>
    <lineage>
        <taxon>Bacteria</taxon>
        <taxon>Bacillati</taxon>
        <taxon>Bacillota</taxon>
        <taxon>Clostridia</taxon>
        <taxon>Peptostreptococcales</taxon>
        <taxon>Thermotaleaceae</taxon>
        <taxon>Anaerosolibacter</taxon>
    </lineage>
</organism>
<dbReference type="RefSeq" id="WP_184306982.1">
    <property type="nucleotide sequence ID" value="NZ_JACHEN010000001.1"/>
</dbReference>
<evidence type="ECO:0000313" key="1">
    <source>
        <dbReference type="EMBL" id="MBB6213978.1"/>
    </source>
</evidence>
<protein>
    <submittedName>
        <fullName evidence="1">Uncharacterized protein</fullName>
    </submittedName>
</protein>
<dbReference type="Proteomes" id="UP000579281">
    <property type="component" value="Unassembled WGS sequence"/>
</dbReference>